<protein>
    <recommendedName>
        <fullName evidence="2">BRCT domain-containing protein</fullName>
    </recommendedName>
</protein>
<dbReference type="Pfam" id="PF00533">
    <property type="entry name" value="BRCT"/>
    <property type="match status" value="1"/>
</dbReference>
<reference evidence="4" key="2">
    <citation type="submission" date="2015-01" db="EMBL/GenBank/DDBJ databases">
        <title>Evolutionary Origins and Diversification of the Mycorrhizal Mutualists.</title>
        <authorList>
            <consortium name="DOE Joint Genome Institute"/>
            <consortium name="Mycorrhizal Genomics Consortium"/>
            <person name="Kohler A."/>
            <person name="Kuo A."/>
            <person name="Nagy L.G."/>
            <person name="Floudas D."/>
            <person name="Copeland A."/>
            <person name="Barry K.W."/>
            <person name="Cichocki N."/>
            <person name="Veneault-Fourrey C."/>
            <person name="LaButti K."/>
            <person name="Lindquist E.A."/>
            <person name="Lipzen A."/>
            <person name="Lundell T."/>
            <person name="Morin E."/>
            <person name="Murat C."/>
            <person name="Riley R."/>
            <person name="Ohm R."/>
            <person name="Sun H."/>
            <person name="Tunlid A."/>
            <person name="Henrissat B."/>
            <person name="Grigoriev I.V."/>
            <person name="Hibbett D.S."/>
            <person name="Martin F."/>
        </authorList>
    </citation>
    <scope>NUCLEOTIDE SEQUENCE [LARGE SCALE GENOMIC DNA]</scope>
    <source>
        <strain evidence="4">ATCC 200175</strain>
    </source>
</reference>
<evidence type="ECO:0000256" key="1">
    <source>
        <dbReference type="SAM" id="MobiDB-lite"/>
    </source>
</evidence>
<keyword evidence="4" id="KW-1185">Reference proteome</keyword>
<dbReference type="EMBL" id="KN819336">
    <property type="protein sequence ID" value="KIJ15473.1"/>
    <property type="molecule type" value="Genomic_DNA"/>
</dbReference>
<feature type="non-terminal residue" evidence="3">
    <location>
        <position position="258"/>
    </location>
</feature>
<dbReference type="InterPro" id="IPR036420">
    <property type="entry name" value="BRCT_dom_sf"/>
</dbReference>
<name>A0A0C9TYR1_PAXIN</name>
<dbReference type="Proteomes" id="UP000053647">
    <property type="component" value="Unassembled WGS sequence"/>
</dbReference>
<dbReference type="SUPFAM" id="SSF52113">
    <property type="entry name" value="BRCT domain"/>
    <property type="match status" value="1"/>
</dbReference>
<dbReference type="Gene3D" id="3.40.50.10190">
    <property type="entry name" value="BRCT domain"/>
    <property type="match status" value="1"/>
</dbReference>
<dbReference type="OrthoDB" id="2384350at2759"/>
<sequence length="258" mass="27255">TPTPPKPRVAGTRTGLRSASVAVGKGSPVGDGSGSTGPGGNNEVNGSGGAGPVTANANGTVNGSGGTRKSSLKVLKRCAIFVDVRTEQGDDAGSLFVDMLKGLGAKIMGRIGQSCTHIVYKNGLPHTLTRYRMLNDPKPFVVGIAWVVECVEQRTRVDEERFKVDVDMINVAGGNKRRRSMLPKHLIPHSPAAGAETSFVPNMSSEADEDEDGGGTDGSPYQDPDTSIRSRDEDDLPPLERARRRRSVLPGGQTRLIP</sequence>
<gene>
    <name evidence="3" type="ORF">PAXINDRAFT_11594</name>
</gene>
<evidence type="ECO:0000259" key="2">
    <source>
        <dbReference type="PROSITE" id="PS50172"/>
    </source>
</evidence>
<feature type="domain" description="BRCT" evidence="2">
    <location>
        <begin position="70"/>
        <end position="164"/>
    </location>
</feature>
<dbReference type="PROSITE" id="PS50172">
    <property type="entry name" value="BRCT"/>
    <property type="match status" value="1"/>
</dbReference>
<organism evidence="3 4">
    <name type="scientific">Paxillus involutus ATCC 200175</name>
    <dbReference type="NCBI Taxonomy" id="664439"/>
    <lineage>
        <taxon>Eukaryota</taxon>
        <taxon>Fungi</taxon>
        <taxon>Dikarya</taxon>
        <taxon>Basidiomycota</taxon>
        <taxon>Agaricomycotina</taxon>
        <taxon>Agaricomycetes</taxon>
        <taxon>Agaricomycetidae</taxon>
        <taxon>Boletales</taxon>
        <taxon>Paxilineae</taxon>
        <taxon>Paxillaceae</taxon>
        <taxon>Paxillus</taxon>
    </lineage>
</organism>
<feature type="region of interest" description="Disordered" evidence="1">
    <location>
        <begin position="203"/>
        <end position="258"/>
    </location>
</feature>
<proteinExistence type="predicted"/>
<feature type="region of interest" description="Disordered" evidence="1">
    <location>
        <begin position="1"/>
        <end position="68"/>
    </location>
</feature>
<evidence type="ECO:0000313" key="3">
    <source>
        <dbReference type="EMBL" id="KIJ15473.1"/>
    </source>
</evidence>
<dbReference type="CDD" id="cd17716">
    <property type="entry name" value="BRCT_microcephalin_rpt1"/>
    <property type="match status" value="1"/>
</dbReference>
<evidence type="ECO:0000313" key="4">
    <source>
        <dbReference type="Proteomes" id="UP000053647"/>
    </source>
</evidence>
<dbReference type="AlphaFoldDB" id="A0A0C9TYR1"/>
<accession>A0A0C9TYR1</accession>
<dbReference type="HOGENOM" id="CLU_1079910_0_0_1"/>
<reference evidence="3 4" key="1">
    <citation type="submission" date="2014-06" db="EMBL/GenBank/DDBJ databases">
        <authorList>
            <consortium name="DOE Joint Genome Institute"/>
            <person name="Kuo A."/>
            <person name="Kohler A."/>
            <person name="Nagy L.G."/>
            <person name="Floudas D."/>
            <person name="Copeland A."/>
            <person name="Barry K.W."/>
            <person name="Cichocki N."/>
            <person name="Veneault-Fourrey C."/>
            <person name="LaButti K."/>
            <person name="Lindquist E.A."/>
            <person name="Lipzen A."/>
            <person name="Lundell T."/>
            <person name="Morin E."/>
            <person name="Murat C."/>
            <person name="Sun H."/>
            <person name="Tunlid A."/>
            <person name="Henrissat B."/>
            <person name="Grigoriev I.V."/>
            <person name="Hibbett D.S."/>
            <person name="Martin F."/>
            <person name="Nordberg H.P."/>
            <person name="Cantor M.N."/>
            <person name="Hua S.X."/>
        </authorList>
    </citation>
    <scope>NUCLEOTIDE SEQUENCE [LARGE SCALE GENOMIC DNA]</scope>
    <source>
        <strain evidence="3 4">ATCC 200175</strain>
    </source>
</reference>
<feature type="compositionally biased region" description="Gly residues" evidence="1">
    <location>
        <begin position="27"/>
        <end position="51"/>
    </location>
</feature>
<dbReference type="InterPro" id="IPR001357">
    <property type="entry name" value="BRCT_dom"/>
</dbReference>